<dbReference type="InterPro" id="IPR000424">
    <property type="entry name" value="Primosome_PriB/ssb"/>
</dbReference>
<protein>
    <submittedName>
        <fullName evidence="4">Single-stranded DNA-binding protein</fullName>
    </submittedName>
</protein>
<feature type="region of interest" description="Disordered" evidence="3">
    <location>
        <begin position="61"/>
        <end position="117"/>
    </location>
</feature>
<keyword evidence="1 2" id="KW-0238">DNA-binding</keyword>
<feature type="compositionally biased region" description="Acidic residues" evidence="3">
    <location>
        <begin position="92"/>
        <end position="102"/>
    </location>
</feature>
<gene>
    <name evidence="4" type="ORF">HER39_02345</name>
</gene>
<sequence length="117" mass="12204">LAQNIGSSLRKGDRVVVTGKLQLRQWTDEDGRHGTAPEIIADSVGHDLKWGTAKFARSTESRLLADAEGQGEDLPGAGRPGQENVDLGSGEIFDDPDPEEDGPGAGGNPPDGSRMAG</sequence>
<dbReference type="GO" id="GO:0003677">
    <property type="term" value="F:DNA binding"/>
    <property type="evidence" value="ECO:0007669"/>
    <property type="project" value="UniProtKB-KW"/>
</dbReference>
<evidence type="ECO:0000256" key="1">
    <source>
        <dbReference type="ARBA" id="ARBA00023125"/>
    </source>
</evidence>
<accession>A0ABX1JJC8</accession>
<comment type="caution">
    <text evidence="4">The sequence shown here is derived from an EMBL/GenBank/DDBJ whole genome shotgun (WGS) entry which is preliminary data.</text>
</comment>
<keyword evidence="5" id="KW-1185">Reference proteome</keyword>
<proteinExistence type="predicted"/>
<dbReference type="Proteomes" id="UP000523795">
    <property type="component" value="Unassembled WGS sequence"/>
</dbReference>
<dbReference type="InterPro" id="IPR012340">
    <property type="entry name" value="NA-bd_OB-fold"/>
</dbReference>
<reference evidence="4 5" key="1">
    <citation type="submission" date="2020-04" db="EMBL/GenBank/DDBJ databases">
        <authorList>
            <person name="Liu S."/>
        </authorList>
    </citation>
    <scope>NUCLEOTIDE SEQUENCE [LARGE SCALE GENOMIC DNA]</scope>
    <source>
        <strain evidence="4 5">CGMCC 1.15091</strain>
    </source>
</reference>
<dbReference type="Gene3D" id="2.40.50.140">
    <property type="entry name" value="Nucleic acid-binding proteins"/>
    <property type="match status" value="1"/>
</dbReference>
<evidence type="ECO:0000256" key="2">
    <source>
        <dbReference type="PROSITE-ProRule" id="PRU00252"/>
    </source>
</evidence>
<organism evidence="4 5">
    <name type="scientific">Arthrobacter deserti</name>
    <dbReference type="NCBI Taxonomy" id="1742687"/>
    <lineage>
        <taxon>Bacteria</taxon>
        <taxon>Bacillati</taxon>
        <taxon>Actinomycetota</taxon>
        <taxon>Actinomycetes</taxon>
        <taxon>Micrococcales</taxon>
        <taxon>Micrococcaceae</taxon>
        <taxon>Arthrobacter</taxon>
    </lineage>
</organism>
<dbReference type="EMBL" id="JAAZSR010000017">
    <property type="protein sequence ID" value="NKX49437.1"/>
    <property type="molecule type" value="Genomic_DNA"/>
</dbReference>
<name>A0ABX1JJC8_9MICC</name>
<dbReference type="CDD" id="cd04496">
    <property type="entry name" value="SSB_OBF"/>
    <property type="match status" value="1"/>
</dbReference>
<dbReference type="PROSITE" id="PS50935">
    <property type="entry name" value="SSB"/>
    <property type="match status" value="1"/>
</dbReference>
<dbReference type="SUPFAM" id="SSF50249">
    <property type="entry name" value="Nucleic acid-binding proteins"/>
    <property type="match status" value="1"/>
</dbReference>
<dbReference type="Pfam" id="PF00436">
    <property type="entry name" value="SSB"/>
    <property type="match status" value="1"/>
</dbReference>
<feature type="non-terminal residue" evidence="4">
    <location>
        <position position="1"/>
    </location>
</feature>
<evidence type="ECO:0000256" key="3">
    <source>
        <dbReference type="SAM" id="MobiDB-lite"/>
    </source>
</evidence>
<evidence type="ECO:0000313" key="4">
    <source>
        <dbReference type="EMBL" id="NKX49437.1"/>
    </source>
</evidence>
<evidence type="ECO:0000313" key="5">
    <source>
        <dbReference type="Proteomes" id="UP000523795"/>
    </source>
</evidence>